<dbReference type="Proteomes" id="UP000663860">
    <property type="component" value="Unassembled WGS sequence"/>
</dbReference>
<comment type="caution">
    <text evidence="3">The sequence shown here is derived from an EMBL/GenBank/DDBJ whole genome shotgun (WGS) entry which is preliminary data.</text>
</comment>
<sequence length="103" mass="12169">MDRRFSYVSIISWISETKTDIITYANGNPKNQTQAKLSQINQEFLGSDISKIFVRRHHNELQRCSQFYSLASIYNETLTKDKHYTKSNNITKKYFIRLFGCFS</sequence>
<evidence type="ECO:0000313" key="2">
    <source>
        <dbReference type="EMBL" id="CAF1100820.1"/>
    </source>
</evidence>
<reference evidence="3" key="1">
    <citation type="submission" date="2021-02" db="EMBL/GenBank/DDBJ databases">
        <authorList>
            <person name="Nowell W R."/>
        </authorList>
    </citation>
    <scope>NUCLEOTIDE SEQUENCE</scope>
</reference>
<dbReference type="AlphaFoldDB" id="A0A814SV70"/>
<evidence type="ECO:0000313" key="6">
    <source>
        <dbReference type="EMBL" id="CAF3929785.1"/>
    </source>
</evidence>
<dbReference type="Proteomes" id="UP000663891">
    <property type="component" value="Unassembled WGS sequence"/>
</dbReference>
<dbReference type="Proteomes" id="UP000663868">
    <property type="component" value="Unassembled WGS sequence"/>
</dbReference>
<dbReference type="OrthoDB" id="10073541at2759"/>
<accession>A0A814SV70</accession>
<dbReference type="EMBL" id="CAJNOE010000262">
    <property type="protein sequence ID" value="CAF1100820.1"/>
    <property type="molecule type" value="Genomic_DNA"/>
</dbReference>
<protein>
    <submittedName>
        <fullName evidence="3">Uncharacterized protein</fullName>
    </submittedName>
</protein>
<dbReference type="EMBL" id="CAJNON010000148">
    <property type="protein sequence ID" value="CAF1034901.1"/>
    <property type="molecule type" value="Genomic_DNA"/>
</dbReference>
<evidence type="ECO:0000313" key="4">
    <source>
        <dbReference type="EMBL" id="CAF3551164.1"/>
    </source>
</evidence>
<dbReference type="Proteomes" id="UP000663845">
    <property type="component" value="Unassembled WGS sequence"/>
</dbReference>
<evidence type="ECO:0000313" key="1">
    <source>
        <dbReference type="EMBL" id="CAF1034901.1"/>
    </source>
</evidence>
<evidence type="ECO:0000313" key="7">
    <source>
        <dbReference type="Proteomes" id="UP000663845"/>
    </source>
</evidence>
<evidence type="ECO:0000313" key="5">
    <source>
        <dbReference type="EMBL" id="CAF3586717.1"/>
    </source>
</evidence>
<dbReference type="EMBL" id="CAJOAZ010000143">
    <property type="protein sequence ID" value="CAF3551164.1"/>
    <property type="molecule type" value="Genomic_DNA"/>
</dbReference>
<organism evidence="3 7">
    <name type="scientific">Adineta steineri</name>
    <dbReference type="NCBI Taxonomy" id="433720"/>
    <lineage>
        <taxon>Eukaryota</taxon>
        <taxon>Metazoa</taxon>
        <taxon>Spiralia</taxon>
        <taxon>Gnathifera</taxon>
        <taxon>Rotifera</taxon>
        <taxon>Eurotatoria</taxon>
        <taxon>Bdelloidea</taxon>
        <taxon>Adinetida</taxon>
        <taxon>Adinetidae</taxon>
        <taxon>Adineta</taxon>
    </lineage>
</organism>
<dbReference type="EMBL" id="CAJOAY010000211">
    <property type="protein sequence ID" value="CAF3586717.1"/>
    <property type="molecule type" value="Genomic_DNA"/>
</dbReference>
<proteinExistence type="predicted"/>
<dbReference type="EMBL" id="CAJOBB010002020">
    <property type="protein sequence ID" value="CAF3929785.1"/>
    <property type="molecule type" value="Genomic_DNA"/>
</dbReference>
<dbReference type="Proteomes" id="UP000663844">
    <property type="component" value="Unassembled WGS sequence"/>
</dbReference>
<evidence type="ECO:0000313" key="3">
    <source>
        <dbReference type="EMBL" id="CAF1149605.1"/>
    </source>
</evidence>
<gene>
    <name evidence="2" type="ORF">IZO911_LOCUS23035</name>
    <name evidence="3" type="ORF">JYZ213_LOCUS24025</name>
    <name evidence="6" type="ORF">KXQ929_LOCUS24396</name>
    <name evidence="5" type="ORF">OKA104_LOCUS5896</name>
    <name evidence="4" type="ORF">OXD698_LOCUS3937</name>
    <name evidence="1" type="ORF">VCS650_LOCUS16540</name>
</gene>
<dbReference type="Proteomes" id="UP000663881">
    <property type="component" value="Unassembled WGS sequence"/>
</dbReference>
<name>A0A814SV70_9BILA</name>
<dbReference type="EMBL" id="CAJNOG010000290">
    <property type="protein sequence ID" value="CAF1149605.1"/>
    <property type="molecule type" value="Genomic_DNA"/>
</dbReference>